<dbReference type="Proteomes" id="UP000191112">
    <property type="component" value="Unassembled WGS sequence"/>
</dbReference>
<dbReference type="NCBIfam" id="TIGR04183">
    <property type="entry name" value="Por_Secre_tail"/>
    <property type="match status" value="1"/>
</dbReference>
<dbReference type="InterPro" id="IPR015943">
    <property type="entry name" value="WD40/YVTN_repeat-like_dom_sf"/>
</dbReference>
<dbReference type="CDD" id="cd15482">
    <property type="entry name" value="Sialidase_non-viral"/>
    <property type="match status" value="1"/>
</dbReference>
<organism evidence="5 6">
    <name type="scientific">Soonwooa buanensis</name>
    <dbReference type="NCBI Taxonomy" id="619805"/>
    <lineage>
        <taxon>Bacteria</taxon>
        <taxon>Pseudomonadati</taxon>
        <taxon>Bacteroidota</taxon>
        <taxon>Flavobacteriia</taxon>
        <taxon>Flavobacteriales</taxon>
        <taxon>Weeksellaceae</taxon>
        <taxon>Chryseobacterium group</taxon>
        <taxon>Soonwooa</taxon>
    </lineage>
</organism>
<reference evidence="5 6" key="1">
    <citation type="submission" date="2017-02" db="EMBL/GenBank/DDBJ databases">
        <authorList>
            <person name="Peterson S.W."/>
        </authorList>
    </citation>
    <scope>NUCLEOTIDE SEQUENCE [LARGE SCALE GENOMIC DNA]</scope>
    <source>
        <strain evidence="5 6">DSM 22323</strain>
    </source>
</reference>
<keyword evidence="6" id="KW-1185">Reference proteome</keyword>
<dbReference type="Pfam" id="PF18962">
    <property type="entry name" value="Por_Secre_tail"/>
    <property type="match status" value="1"/>
</dbReference>
<gene>
    <name evidence="5" type="ORF">SAMN05660477_01275</name>
</gene>
<keyword evidence="1 2" id="KW-0732">Signal</keyword>
<feature type="domain" description="Secretion system C-terminal sorting" evidence="4">
    <location>
        <begin position="381"/>
        <end position="442"/>
    </location>
</feature>
<name>A0A1T5EC72_9FLAO</name>
<evidence type="ECO:0000256" key="2">
    <source>
        <dbReference type="SAM" id="SignalP"/>
    </source>
</evidence>
<feature type="chain" id="PRO_5010531438" evidence="2">
    <location>
        <begin position="20"/>
        <end position="445"/>
    </location>
</feature>
<dbReference type="InterPro" id="IPR028203">
    <property type="entry name" value="PSII_CF48-like_dom"/>
</dbReference>
<sequence>MKKLLLSLGALAMASMSFAQNNPGWIGMQTQAPALHYPYAMSVVDANTVLFADHALTSATDSKNYVTKTTDGGATWSSIQIAGIGTGTVGDFTAVDANTAWLISSGTVAQNGVWKTTNGGANWTKQTTAAFNTNNTTGQSFANIVYFWDANEGIAVGDPVNGVFEMYKTTNGGTNWAKVATAPAAAGDFGYTHIRFLSGNNIWMGTDTGRILYSPNKGQTWQAFQSPAIDFGGVTTAGSFANLAFTDATHGLLQTNDNEVVGLWKTTDSGANWTEIFPTGNFYGENVGAVPGTGVYVSSSQEGASYSVDGGQTWVDMEFPAGEAPYGGTIQFINSTVGYMGGMSQAQLTAGPVSAIYKFKGQFLAVNDVNASKAKLTIANNPVGDKVELKSTKEIATATVIDMAGKAIKRENAATFNVSNLTKGTYIIQVKYTDGSFENTKMIKK</sequence>
<dbReference type="EMBL" id="FUYZ01000003">
    <property type="protein sequence ID" value="SKB81476.1"/>
    <property type="molecule type" value="Genomic_DNA"/>
</dbReference>
<proteinExistence type="predicted"/>
<dbReference type="Gene3D" id="2.130.10.10">
    <property type="entry name" value="YVTN repeat-like/Quinoprotein amine dehydrogenase"/>
    <property type="match status" value="2"/>
</dbReference>
<dbReference type="AlphaFoldDB" id="A0A1T5EC72"/>
<evidence type="ECO:0000313" key="5">
    <source>
        <dbReference type="EMBL" id="SKB81476.1"/>
    </source>
</evidence>
<evidence type="ECO:0000259" key="3">
    <source>
        <dbReference type="Pfam" id="PF14870"/>
    </source>
</evidence>
<dbReference type="InterPro" id="IPR026444">
    <property type="entry name" value="Secre_tail"/>
</dbReference>
<evidence type="ECO:0000313" key="6">
    <source>
        <dbReference type="Proteomes" id="UP000191112"/>
    </source>
</evidence>
<accession>A0A1T5EC72</accession>
<dbReference type="SUPFAM" id="SSF110296">
    <property type="entry name" value="Oligoxyloglucan reducing end-specific cellobiohydrolase"/>
    <property type="match status" value="1"/>
</dbReference>
<dbReference type="Pfam" id="PF14870">
    <property type="entry name" value="PSII_BNR"/>
    <property type="match status" value="1"/>
</dbReference>
<dbReference type="OrthoDB" id="610388at2"/>
<feature type="domain" description="Photosynthesis system II assembly factor Ycf48/Hcf136-like" evidence="3">
    <location>
        <begin position="92"/>
        <end position="240"/>
    </location>
</feature>
<dbReference type="RefSeq" id="WP_144038312.1">
    <property type="nucleotide sequence ID" value="NZ_FUYZ01000003.1"/>
</dbReference>
<dbReference type="STRING" id="619805.SAMN05660477_01275"/>
<protein>
    <submittedName>
        <fullName evidence="5">Por secretion system C-terminal sorting domain-containing protein</fullName>
    </submittedName>
</protein>
<evidence type="ECO:0000256" key="1">
    <source>
        <dbReference type="ARBA" id="ARBA00022729"/>
    </source>
</evidence>
<evidence type="ECO:0000259" key="4">
    <source>
        <dbReference type="Pfam" id="PF18962"/>
    </source>
</evidence>
<feature type="signal peptide" evidence="2">
    <location>
        <begin position="1"/>
        <end position="19"/>
    </location>
</feature>